<organism evidence="9 10">
    <name type="scientific">Thermoanaerobacter wiegelii Rt8.B1</name>
    <dbReference type="NCBI Taxonomy" id="697303"/>
    <lineage>
        <taxon>Bacteria</taxon>
        <taxon>Bacillati</taxon>
        <taxon>Bacillota</taxon>
        <taxon>Clostridia</taxon>
        <taxon>Thermoanaerobacterales</taxon>
        <taxon>Thermoanaerobacteraceae</taxon>
        <taxon>Thermoanaerobacter</taxon>
    </lineage>
</organism>
<evidence type="ECO:0000256" key="2">
    <source>
        <dbReference type="ARBA" id="ARBA00022448"/>
    </source>
</evidence>
<keyword evidence="7" id="KW-0418">Kinase</keyword>
<feature type="domain" description="PTS EIIA type-4" evidence="8">
    <location>
        <begin position="1"/>
        <end position="127"/>
    </location>
</feature>
<evidence type="ECO:0000256" key="6">
    <source>
        <dbReference type="ARBA" id="ARBA00022683"/>
    </source>
</evidence>
<dbReference type="InterPro" id="IPR033887">
    <property type="entry name" value="PTS_IIA_man"/>
</dbReference>
<dbReference type="CDD" id="cd00006">
    <property type="entry name" value="PTS_IIA_man"/>
    <property type="match status" value="1"/>
</dbReference>
<dbReference type="AlphaFoldDB" id="G2MTV0"/>
<keyword evidence="6" id="KW-0598">Phosphotransferase system</keyword>
<dbReference type="STRING" id="697303.Thewi_2133"/>
<dbReference type="eggNOG" id="COG2893">
    <property type="taxonomic scope" value="Bacteria"/>
</dbReference>
<evidence type="ECO:0000256" key="3">
    <source>
        <dbReference type="ARBA" id="ARBA00022490"/>
    </source>
</evidence>
<dbReference type="PROSITE" id="PS51096">
    <property type="entry name" value="PTS_EIIA_TYPE_4"/>
    <property type="match status" value="1"/>
</dbReference>
<gene>
    <name evidence="9" type="ORF">Thewi_2133</name>
</gene>
<sequence>MVGIILISHGKLAEGLLDAGKMIYPNIENVETVMLSNMEGIEKFTFELKKTIDGLITCEEVLLMCDLQGGSPYNVSLELAIKKYSNKNIRVISGLNLPMFLEIIAMRDTANLEELVNIAIQTGKESIFAPEI</sequence>
<dbReference type="Proteomes" id="UP000008276">
    <property type="component" value="Chromosome"/>
</dbReference>
<keyword evidence="3" id="KW-0963">Cytoplasm</keyword>
<evidence type="ECO:0000256" key="5">
    <source>
        <dbReference type="ARBA" id="ARBA00022679"/>
    </source>
</evidence>
<proteinExistence type="predicted"/>
<evidence type="ECO:0000313" key="10">
    <source>
        <dbReference type="Proteomes" id="UP000008276"/>
    </source>
</evidence>
<comment type="subcellular location">
    <subcellularLocation>
        <location evidence="1">Cytoplasm</location>
    </subcellularLocation>
</comment>
<evidence type="ECO:0000313" key="9">
    <source>
        <dbReference type="EMBL" id="AEM79485.1"/>
    </source>
</evidence>
<dbReference type="EMBL" id="CP002991">
    <property type="protein sequence ID" value="AEM79485.1"/>
    <property type="molecule type" value="Genomic_DNA"/>
</dbReference>
<dbReference type="GO" id="GO:0016301">
    <property type="term" value="F:kinase activity"/>
    <property type="evidence" value="ECO:0007669"/>
    <property type="project" value="UniProtKB-KW"/>
</dbReference>
<evidence type="ECO:0000259" key="8">
    <source>
        <dbReference type="PROSITE" id="PS51096"/>
    </source>
</evidence>
<dbReference type="GO" id="GO:0005737">
    <property type="term" value="C:cytoplasm"/>
    <property type="evidence" value="ECO:0007669"/>
    <property type="project" value="UniProtKB-SubCell"/>
</dbReference>
<dbReference type="GO" id="GO:0009401">
    <property type="term" value="P:phosphoenolpyruvate-dependent sugar phosphotransferase system"/>
    <property type="evidence" value="ECO:0007669"/>
    <property type="project" value="UniProtKB-KW"/>
</dbReference>
<reference evidence="9 10" key="1">
    <citation type="submission" date="2011-08" db="EMBL/GenBank/DDBJ databases">
        <title>Complete sequence of Thermoanaerobacter wiegelii Rt8.B1.</title>
        <authorList>
            <consortium name="US DOE Joint Genome Institute"/>
            <person name="Lucas S."/>
            <person name="Han J."/>
            <person name="Lapidus A."/>
            <person name="Cheng J.-F."/>
            <person name="Goodwin L."/>
            <person name="Pitluck S."/>
            <person name="Peters L."/>
            <person name="Mikhailova N."/>
            <person name="Zeytun A."/>
            <person name="Daligault H."/>
            <person name="Detter J.C."/>
            <person name="Han C."/>
            <person name="Tapia R."/>
            <person name="Land M."/>
            <person name="Hauser L."/>
            <person name="Kyrpides N."/>
            <person name="Ivanova N."/>
            <person name="Pagani I."/>
            <person name="Hemme C."/>
            <person name="Woyke T."/>
        </authorList>
    </citation>
    <scope>NUCLEOTIDE SEQUENCE [LARGE SCALE GENOMIC DNA]</scope>
    <source>
        <strain evidence="9 10">Rt8.B1</strain>
    </source>
</reference>
<dbReference type="PANTHER" id="PTHR33799">
    <property type="entry name" value="PTS PERMEASE-RELATED-RELATED"/>
    <property type="match status" value="1"/>
</dbReference>
<dbReference type="GO" id="GO:0016020">
    <property type="term" value="C:membrane"/>
    <property type="evidence" value="ECO:0007669"/>
    <property type="project" value="InterPro"/>
</dbReference>
<evidence type="ECO:0000256" key="7">
    <source>
        <dbReference type="ARBA" id="ARBA00022777"/>
    </source>
</evidence>
<keyword evidence="2" id="KW-0813">Transport</keyword>
<keyword evidence="10" id="KW-1185">Reference proteome</keyword>
<name>G2MTV0_9THEO</name>
<dbReference type="InterPro" id="IPR004701">
    <property type="entry name" value="PTS_EIIA_man-typ"/>
</dbReference>
<dbReference type="Gene3D" id="3.40.50.510">
    <property type="entry name" value="Phosphotransferase system, mannose-type IIA component"/>
    <property type="match status" value="1"/>
</dbReference>
<protein>
    <submittedName>
        <fullName evidence="9">PTS system fructose subfamily IIA component</fullName>
    </submittedName>
</protein>
<dbReference type="InterPro" id="IPR051471">
    <property type="entry name" value="Bacterial_PTS_sugar_comp"/>
</dbReference>
<evidence type="ECO:0000256" key="4">
    <source>
        <dbReference type="ARBA" id="ARBA00022597"/>
    </source>
</evidence>
<dbReference type="KEGG" id="twi:Thewi_2133"/>
<dbReference type="Pfam" id="PF03610">
    <property type="entry name" value="EIIA-man"/>
    <property type="match status" value="1"/>
</dbReference>
<dbReference type="SUPFAM" id="SSF53062">
    <property type="entry name" value="PTS system fructose IIA component-like"/>
    <property type="match status" value="1"/>
</dbReference>
<keyword evidence="5" id="KW-0808">Transferase</keyword>
<evidence type="ECO:0000256" key="1">
    <source>
        <dbReference type="ARBA" id="ARBA00004496"/>
    </source>
</evidence>
<dbReference type="HOGENOM" id="CLU_3123746_0_0_9"/>
<accession>G2MTV0</accession>
<dbReference type="PANTHER" id="PTHR33799:SF1">
    <property type="entry name" value="PTS SYSTEM MANNOSE-SPECIFIC EIIAB COMPONENT-RELATED"/>
    <property type="match status" value="1"/>
</dbReference>
<dbReference type="InterPro" id="IPR036662">
    <property type="entry name" value="PTS_EIIA_man-typ_sf"/>
</dbReference>
<keyword evidence="4" id="KW-0762">Sugar transport</keyword>